<dbReference type="PANTHER" id="PTHR21578">
    <property type="entry name" value="PROTEIN CBG03826"/>
    <property type="match status" value="1"/>
</dbReference>
<reference evidence="7" key="1">
    <citation type="submission" date="2022-10" db="EMBL/GenBank/DDBJ databases">
        <title>Genome assembly of Pristionchus species.</title>
        <authorList>
            <person name="Yoshida K."/>
            <person name="Sommer R.J."/>
        </authorList>
    </citation>
    <scope>NUCLEOTIDE SEQUENCE [LARGE SCALE GENOMIC DNA]</scope>
    <source>
        <strain evidence="7">RS5460</strain>
    </source>
</reference>
<feature type="non-terminal residue" evidence="6">
    <location>
        <position position="1"/>
    </location>
</feature>
<comment type="caution">
    <text evidence="6">The sequence shown here is derived from an EMBL/GenBank/DDBJ whole genome shotgun (WGS) entry which is preliminary data.</text>
</comment>
<dbReference type="PANTHER" id="PTHR21578:SF9">
    <property type="entry name" value="RING-TYPE DOMAIN-CONTAINING PROTEIN"/>
    <property type="match status" value="1"/>
</dbReference>
<evidence type="ECO:0000256" key="1">
    <source>
        <dbReference type="ARBA" id="ARBA00022771"/>
    </source>
</evidence>
<dbReference type="SUPFAM" id="SSF57850">
    <property type="entry name" value="RING/U-box"/>
    <property type="match status" value="1"/>
</dbReference>
<dbReference type="Gene3D" id="3.30.40.10">
    <property type="entry name" value="Zinc/RING finger domain, C3HC4 (zinc finger)"/>
    <property type="match status" value="1"/>
</dbReference>
<feature type="non-terminal residue" evidence="6">
    <location>
        <position position="105"/>
    </location>
</feature>
<gene>
    <name evidence="6" type="ORF">PMAYCL1PPCAC_14585</name>
</gene>
<dbReference type="InterPro" id="IPR001841">
    <property type="entry name" value="Znf_RING"/>
</dbReference>
<feature type="compositionally biased region" description="Basic and acidic residues" evidence="4">
    <location>
        <begin position="16"/>
        <end position="33"/>
    </location>
</feature>
<evidence type="ECO:0000259" key="5">
    <source>
        <dbReference type="PROSITE" id="PS50089"/>
    </source>
</evidence>
<dbReference type="GO" id="GO:0008270">
    <property type="term" value="F:zinc ion binding"/>
    <property type="evidence" value="ECO:0007669"/>
    <property type="project" value="UniProtKB-KW"/>
</dbReference>
<dbReference type="Proteomes" id="UP001328107">
    <property type="component" value="Unassembled WGS sequence"/>
</dbReference>
<keyword evidence="1 3" id="KW-0863">Zinc-finger</keyword>
<dbReference type="EMBL" id="BTRK01000003">
    <property type="protein sequence ID" value="GMR44390.1"/>
    <property type="molecule type" value="Genomic_DNA"/>
</dbReference>
<feature type="domain" description="RING-type" evidence="5">
    <location>
        <begin position="46"/>
        <end position="89"/>
    </location>
</feature>
<organism evidence="6 7">
    <name type="scientific">Pristionchus mayeri</name>
    <dbReference type="NCBI Taxonomy" id="1317129"/>
    <lineage>
        <taxon>Eukaryota</taxon>
        <taxon>Metazoa</taxon>
        <taxon>Ecdysozoa</taxon>
        <taxon>Nematoda</taxon>
        <taxon>Chromadorea</taxon>
        <taxon>Rhabditida</taxon>
        <taxon>Rhabditina</taxon>
        <taxon>Diplogasteromorpha</taxon>
        <taxon>Diplogasteroidea</taxon>
        <taxon>Neodiplogasteridae</taxon>
        <taxon>Pristionchus</taxon>
    </lineage>
</organism>
<keyword evidence="2" id="KW-0862">Zinc</keyword>
<evidence type="ECO:0000256" key="2">
    <source>
        <dbReference type="ARBA" id="ARBA00022833"/>
    </source>
</evidence>
<keyword evidence="7" id="KW-1185">Reference proteome</keyword>
<proteinExistence type="predicted"/>
<evidence type="ECO:0000313" key="7">
    <source>
        <dbReference type="Proteomes" id="UP001328107"/>
    </source>
</evidence>
<evidence type="ECO:0000256" key="3">
    <source>
        <dbReference type="PROSITE-ProRule" id="PRU00175"/>
    </source>
</evidence>
<dbReference type="AlphaFoldDB" id="A0AAN5CFK4"/>
<dbReference type="InterPro" id="IPR013083">
    <property type="entry name" value="Znf_RING/FYVE/PHD"/>
</dbReference>
<name>A0AAN5CFK4_9BILA</name>
<protein>
    <recommendedName>
        <fullName evidence="5">RING-type domain-containing protein</fullName>
    </recommendedName>
</protein>
<accession>A0AAN5CFK4</accession>
<evidence type="ECO:0000256" key="4">
    <source>
        <dbReference type="SAM" id="MobiDB-lite"/>
    </source>
</evidence>
<keyword evidence="1 3" id="KW-0479">Metal-binding</keyword>
<feature type="region of interest" description="Disordered" evidence="4">
    <location>
        <begin position="11"/>
        <end position="33"/>
    </location>
</feature>
<dbReference type="PROSITE" id="PS50089">
    <property type="entry name" value="ZF_RING_2"/>
    <property type="match status" value="1"/>
</dbReference>
<sequence length="105" mass="11708">DIEADVNFAIPDSSEDEKLSEGERVQREAEDQRRAVSTSIAMLGSCTICHADEVVEPTMCKGCKNIVGCYSCVSRWMRAASERQCPLCRERWPESLDGALIVRLV</sequence>
<evidence type="ECO:0000313" key="6">
    <source>
        <dbReference type="EMBL" id="GMR44390.1"/>
    </source>
</evidence>